<accession>A0A2A4ESP5</accession>
<reference evidence="1 2" key="1">
    <citation type="submission" date="2017-01" db="EMBL/GenBank/DDBJ databases">
        <title>Whole-Genome Shotgun Sequencing of Two beta-Proteobacterial Species in Search of the Bulgecin Biosynthetic Cluster.</title>
        <authorList>
            <person name="Horsman M.E."/>
            <person name="Marous D.R."/>
            <person name="Li R."/>
            <person name="Oliver R.A."/>
            <person name="Byun B."/>
            <person name="Emrich S.J."/>
            <person name="Boggess B."/>
            <person name="Townsend C.A."/>
            <person name="Mobashery S."/>
        </authorList>
    </citation>
    <scope>NUCLEOTIDE SEQUENCE [LARGE SCALE GENOMIC DNA]</scope>
    <source>
        <strain evidence="1 2">ATCC 31433</strain>
    </source>
</reference>
<dbReference type="Gene3D" id="3.90.1150.10">
    <property type="entry name" value="Aspartate Aminotransferase, domain 1"/>
    <property type="match status" value="1"/>
</dbReference>
<evidence type="ECO:0000313" key="1">
    <source>
        <dbReference type="EMBL" id="PCE24633.1"/>
    </source>
</evidence>
<evidence type="ECO:0000313" key="2">
    <source>
        <dbReference type="Proteomes" id="UP000217994"/>
    </source>
</evidence>
<evidence type="ECO:0008006" key="3">
    <source>
        <dbReference type="Google" id="ProtNLM"/>
    </source>
</evidence>
<dbReference type="EMBL" id="MTZU01000119">
    <property type="protein sequence ID" value="PCE24633.1"/>
    <property type="molecule type" value="Genomic_DNA"/>
</dbReference>
<dbReference type="InterPro" id="IPR015422">
    <property type="entry name" value="PyrdxlP-dep_Trfase_small"/>
</dbReference>
<organism evidence="1 2">
    <name type="scientific">Burkholderia ubonensis subsp. mesacidophila</name>
    <dbReference type="NCBI Taxonomy" id="265293"/>
    <lineage>
        <taxon>Bacteria</taxon>
        <taxon>Pseudomonadati</taxon>
        <taxon>Pseudomonadota</taxon>
        <taxon>Betaproteobacteria</taxon>
        <taxon>Burkholderiales</taxon>
        <taxon>Burkholderiaceae</taxon>
        <taxon>Burkholderia</taxon>
        <taxon>Burkholderia cepacia complex</taxon>
    </lineage>
</organism>
<name>A0A2A4ESP5_9BURK</name>
<protein>
    <recommendedName>
        <fullName evidence="3">Aminotransferase class V domain-containing protein</fullName>
    </recommendedName>
</protein>
<dbReference type="Proteomes" id="UP000217994">
    <property type="component" value="Unassembled WGS sequence"/>
</dbReference>
<sequence length="76" mass="8219">MCSDGMPARRPASRARARAAAGTACARSARRVRRARGVRMAELGHGNIRAVTHCHHSAHDIDRTFAIVREILSSAS</sequence>
<gene>
    <name evidence="1" type="ORF">BZL54_32690</name>
</gene>
<proteinExistence type="predicted"/>
<comment type="caution">
    <text evidence="1">The sequence shown here is derived from an EMBL/GenBank/DDBJ whole genome shotgun (WGS) entry which is preliminary data.</text>
</comment>
<dbReference type="AlphaFoldDB" id="A0A2A4ESP5"/>